<organism evidence="2 3">
    <name type="scientific">Parvularcula dongshanensis</name>
    <dbReference type="NCBI Taxonomy" id="1173995"/>
    <lineage>
        <taxon>Bacteria</taxon>
        <taxon>Pseudomonadati</taxon>
        <taxon>Pseudomonadota</taxon>
        <taxon>Alphaproteobacteria</taxon>
        <taxon>Parvularculales</taxon>
        <taxon>Parvularculaceae</taxon>
        <taxon>Parvularcula</taxon>
    </lineage>
</organism>
<dbReference type="EMBL" id="JACHOB010000001">
    <property type="protein sequence ID" value="MBB4657782.1"/>
    <property type="molecule type" value="Genomic_DNA"/>
</dbReference>
<evidence type="ECO:0000313" key="3">
    <source>
        <dbReference type="Proteomes" id="UP000563524"/>
    </source>
</evidence>
<reference evidence="2 3" key="1">
    <citation type="submission" date="2020-08" db="EMBL/GenBank/DDBJ databases">
        <title>Genomic Encyclopedia of Type Strains, Phase IV (KMG-IV): sequencing the most valuable type-strain genomes for metagenomic binning, comparative biology and taxonomic classification.</title>
        <authorList>
            <person name="Goeker M."/>
        </authorList>
    </citation>
    <scope>NUCLEOTIDE SEQUENCE [LARGE SCALE GENOMIC DNA]</scope>
    <source>
        <strain evidence="2 3">DSM 102850</strain>
    </source>
</reference>
<feature type="domain" description="AB hydrolase-1" evidence="1">
    <location>
        <begin position="9"/>
        <end position="190"/>
    </location>
</feature>
<dbReference type="Proteomes" id="UP000563524">
    <property type="component" value="Unassembled WGS sequence"/>
</dbReference>
<protein>
    <submittedName>
        <fullName evidence="2">Pimeloyl-ACP methyl ester carboxylesterase</fullName>
    </submittedName>
</protein>
<gene>
    <name evidence="2" type="ORF">GGQ59_000282</name>
</gene>
<proteinExistence type="predicted"/>
<dbReference type="PANTHER" id="PTHR37946">
    <property type="entry name" value="SLL1969 PROTEIN"/>
    <property type="match status" value="1"/>
</dbReference>
<sequence length="231" mass="24427">MTTRTEGAILIHGLGLSVQGASMRPLALRLRRAGYAVTCLDYPSSRMSLDDAVRHLAPYVRSAGERWDRVHLVGHSLGGLLAVRLHEALPEEKQGRVVQIGSPNLGSPLATVALRLTPIRAALGPALGELQHARPRHALWDKRPGVGAIAGRTGWGPAARLPASWREGLEGETDGKVTVASALAGADGRAVIPVGHAFLPASRRVADAVIAYLRDGAFPAAIRVEREVALA</sequence>
<comment type="caution">
    <text evidence="2">The sequence shown here is derived from an EMBL/GenBank/DDBJ whole genome shotgun (WGS) entry which is preliminary data.</text>
</comment>
<name>A0A840I0Q2_9PROT</name>
<dbReference type="Pfam" id="PF12697">
    <property type="entry name" value="Abhydrolase_6"/>
    <property type="match status" value="1"/>
</dbReference>
<dbReference type="SUPFAM" id="SSF53474">
    <property type="entry name" value="alpha/beta-Hydrolases"/>
    <property type="match status" value="1"/>
</dbReference>
<dbReference type="AlphaFoldDB" id="A0A840I0Q2"/>
<accession>A0A840I0Q2</accession>
<dbReference type="PANTHER" id="PTHR37946:SF1">
    <property type="entry name" value="SLL1969 PROTEIN"/>
    <property type="match status" value="1"/>
</dbReference>
<dbReference type="InterPro" id="IPR029058">
    <property type="entry name" value="AB_hydrolase_fold"/>
</dbReference>
<evidence type="ECO:0000259" key="1">
    <source>
        <dbReference type="Pfam" id="PF12697"/>
    </source>
</evidence>
<evidence type="ECO:0000313" key="2">
    <source>
        <dbReference type="EMBL" id="MBB4657782.1"/>
    </source>
</evidence>
<keyword evidence="3" id="KW-1185">Reference proteome</keyword>
<dbReference type="InterPro" id="IPR000073">
    <property type="entry name" value="AB_hydrolase_1"/>
</dbReference>
<dbReference type="RefSeq" id="WP_183815150.1">
    <property type="nucleotide sequence ID" value="NZ_JACHOB010000001.1"/>
</dbReference>
<dbReference type="Gene3D" id="3.40.50.1820">
    <property type="entry name" value="alpha/beta hydrolase"/>
    <property type="match status" value="1"/>
</dbReference>